<reference evidence="2 3" key="1">
    <citation type="submission" date="2018-12" db="EMBL/GenBank/DDBJ databases">
        <title>Flammeovirga pectinis sp. nov., isolated from the gut of the Korean scallop, Patinopecten yessoensis.</title>
        <authorList>
            <person name="Bae J.-W."/>
            <person name="Jeong Y.-S."/>
            <person name="Kang W."/>
        </authorList>
    </citation>
    <scope>NUCLEOTIDE SEQUENCE [LARGE SCALE GENOMIC DNA]</scope>
    <source>
        <strain evidence="2 3">L12M1</strain>
    </source>
</reference>
<evidence type="ECO:0000313" key="3">
    <source>
        <dbReference type="Proteomes" id="UP000267268"/>
    </source>
</evidence>
<feature type="compositionally biased region" description="Polar residues" evidence="1">
    <location>
        <begin position="353"/>
        <end position="370"/>
    </location>
</feature>
<dbReference type="AlphaFoldDB" id="A0A3S9P2R5"/>
<feature type="region of interest" description="Disordered" evidence="1">
    <location>
        <begin position="333"/>
        <end position="375"/>
    </location>
</feature>
<feature type="region of interest" description="Disordered" evidence="1">
    <location>
        <begin position="187"/>
        <end position="223"/>
    </location>
</feature>
<gene>
    <name evidence="2" type="ORF">EI427_09110</name>
</gene>
<sequence length="412" mass="46651">MNIHINTWLRNPSNVSEKDTEEIQKAIEKYPYFSALRVLLAKANDGEDEYVKSAAAYVSHRPSLQTFLNTTFDSNVNLPTTSEIDFEENDLETIDLLSNDVIKEVPIVEDEIIEEEVQTEALVEETSHLEEINTTIIDNSDLEEKILHDLEESSNNPVEEESVVSTSIADEILAELAKISQGIDLEEETTNTIEEKSTESENLEINHSISTPSNDSKSESDLMSSDEMLNRFKGFLETKNKPEEDILDELSKEEDIDTDILAFGDKENLELNPIDGEFPIYNIELADETTNESDYIKSTEKMDDLNIIDFNQFAPNTSQTTSHQKEIIDKFISDSPGIPSQTKNNSNEEKSTIDLSESSTQPFSSPQTESFAKLLEKQGKKEEAISIYQHLILKNPNKASFFAERIEFLKQN</sequence>
<name>A0A3S9P2R5_9BACT</name>
<dbReference type="KEGG" id="fll:EI427_09110"/>
<accession>A0A3S9P2R5</accession>
<dbReference type="Proteomes" id="UP000267268">
    <property type="component" value="Chromosome 1"/>
</dbReference>
<evidence type="ECO:0000256" key="1">
    <source>
        <dbReference type="SAM" id="MobiDB-lite"/>
    </source>
</evidence>
<feature type="compositionally biased region" description="Polar residues" evidence="1">
    <location>
        <begin position="203"/>
        <end position="215"/>
    </location>
</feature>
<evidence type="ECO:0008006" key="4">
    <source>
        <dbReference type="Google" id="ProtNLM"/>
    </source>
</evidence>
<evidence type="ECO:0000313" key="2">
    <source>
        <dbReference type="EMBL" id="AZQ62388.1"/>
    </source>
</evidence>
<organism evidence="2 3">
    <name type="scientific">Flammeovirga pectinis</name>
    <dbReference type="NCBI Taxonomy" id="2494373"/>
    <lineage>
        <taxon>Bacteria</taxon>
        <taxon>Pseudomonadati</taxon>
        <taxon>Bacteroidota</taxon>
        <taxon>Cytophagia</taxon>
        <taxon>Cytophagales</taxon>
        <taxon>Flammeovirgaceae</taxon>
        <taxon>Flammeovirga</taxon>
    </lineage>
</organism>
<keyword evidence="3" id="KW-1185">Reference proteome</keyword>
<proteinExistence type="predicted"/>
<dbReference type="OrthoDB" id="594666at2"/>
<protein>
    <recommendedName>
        <fullName evidence="4">Tetratricopeptide repeat protein</fullName>
    </recommendedName>
</protein>
<dbReference type="EMBL" id="CP034562">
    <property type="protein sequence ID" value="AZQ62388.1"/>
    <property type="molecule type" value="Genomic_DNA"/>
</dbReference>